<name>A0A1T5FRD8_9FLAO</name>
<evidence type="ECO:0000313" key="4">
    <source>
        <dbReference type="EMBL" id="SKB98690.1"/>
    </source>
</evidence>
<dbReference type="InterPro" id="IPR026444">
    <property type="entry name" value="Secre_tail"/>
</dbReference>
<protein>
    <submittedName>
        <fullName evidence="4">Por secretion system C-terminal sorting domain-containing protein</fullName>
    </submittedName>
</protein>
<evidence type="ECO:0000256" key="1">
    <source>
        <dbReference type="ARBA" id="ARBA00022729"/>
    </source>
</evidence>
<feature type="domain" description="Secretion system C-terminal sorting" evidence="3">
    <location>
        <begin position="878"/>
        <end position="943"/>
    </location>
</feature>
<dbReference type="OrthoDB" id="1489153at2"/>
<organism evidence="4 5">
    <name type="scientific">Soonwooa buanensis</name>
    <dbReference type="NCBI Taxonomy" id="619805"/>
    <lineage>
        <taxon>Bacteria</taxon>
        <taxon>Pseudomonadati</taxon>
        <taxon>Bacteroidota</taxon>
        <taxon>Flavobacteriia</taxon>
        <taxon>Flavobacteriales</taxon>
        <taxon>Weeksellaceae</taxon>
        <taxon>Chryseobacterium group</taxon>
        <taxon>Soonwooa</taxon>
    </lineage>
</organism>
<evidence type="ECO:0000313" key="5">
    <source>
        <dbReference type="Proteomes" id="UP000191112"/>
    </source>
</evidence>
<reference evidence="4 5" key="1">
    <citation type="submission" date="2017-02" db="EMBL/GenBank/DDBJ databases">
        <authorList>
            <person name="Peterson S.W."/>
        </authorList>
    </citation>
    <scope>NUCLEOTIDE SEQUENCE [LARGE SCALE GENOMIC DNA]</scope>
    <source>
        <strain evidence="4 5">DSM 22323</strain>
    </source>
</reference>
<dbReference type="Proteomes" id="UP000191112">
    <property type="component" value="Unassembled WGS sequence"/>
</dbReference>
<dbReference type="NCBIfam" id="TIGR04183">
    <property type="entry name" value="Por_Secre_tail"/>
    <property type="match status" value="1"/>
</dbReference>
<evidence type="ECO:0000259" key="3">
    <source>
        <dbReference type="Pfam" id="PF18962"/>
    </source>
</evidence>
<gene>
    <name evidence="4" type="ORF">SAMN05660477_02248</name>
</gene>
<evidence type="ECO:0000256" key="2">
    <source>
        <dbReference type="SAM" id="SignalP"/>
    </source>
</evidence>
<keyword evidence="5" id="KW-1185">Reference proteome</keyword>
<dbReference type="SUPFAM" id="SSF82171">
    <property type="entry name" value="DPP6 N-terminal domain-like"/>
    <property type="match status" value="1"/>
</dbReference>
<sequence length="945" mass="107139">MKSKLLLSIGVAISINSFAQQVQELQQHVLNPFPGSNPTGLFLQNDNIFLAETPEYYEKTASVYNTSTQVYTKILDTNQKPVLHTSATKYYEMNGKIYFLSSIDSSLALYEINPQNSTIARLVKKFNINYYNSDNISVKASTTKLFIVLKSKLFVSDGTATGSIEVPVVASNIGASVEVLDNNLYFFANTSNQGRELWKSDGTQSGTTIVKDIFSGYESGINQTYEKLVLNNGKLIFIARESYSMSNIWTTDGTSQGTFKLKDINMPYFPVTIQSDQNKFLFGNSVQLWQTDGTTSGTRQLTSFSDLMSKSITFKNEFYFEALTGGVYKITNDIVEELKTEDGKKLNFLAKLNGSNTLVFKDSSTDFSFLYFYDGTTLTKTDIYYNNDNNFVEKDGNIYFSGYKDYYRENYTTFVKNTEIFKYNLLQKKATLEKDLYKTFSSQPENFVSVGENIFFTANDGDYLQLFAYNKQQKSIKKLTNNSDLRFGNGSQGERKFYTASASNILYYGRSNIIFATNKENQLVDKITLDLNDDVRSIYPLDENQVLAVILNPQQGFVKLYTITNNLLTAKLIVETPYTNEYLLDLDNAIVRARNEIFLKLPYNNKAAIWKTDGTIENTKKITDLLVSTPTEYFSKLITYIDNKLIFAEVLTPSYNSVAFKAYDETTGNITTSESRFNKSDFKHFEKNNKIYFVSSEVIGTQKFFFTELDPKTLISKKIVELNFLNYAIPNQKVKCGDDTYLYSTEAHSSNYLIKSDGTAAGTSNIYPTNMNQFPQYTCINNNLHFFEFFNFTEFKNFSDTAKPSIKLSINGKTITSSDNFRINSVFFDGNYLYLSGAFLSGPFLNTRIYELYISDKITGDMGTINLSKVSDSPIQIVPNPAISEIQLSLKTDEKIELVEIYDVSGRLKLSATTKTLDISQLEQGLYFVKASTKNKSYSGKLIKK</sequence>
<accession>A0A1T5FRD8</accession>
<dbReference type="Pfam" id="PF18962">
    <property type="entry name" value="Por_Secre_tail"/>
    <property type="match status" value="1"/>
</dbReference>
<feature type="chain" id="PRO_5012143022" evidence="2">
    <location>
        <begin position="20"/>
        <end position="945"/>
    </location>
</feature>
<dbReference type="AlphaFoldDB" id="A0A1T5FRD8"/>
<dbReference type="EMBL" id="FUYZ01000007">
    <property type="protein sequence ID" value="SKB98690.1"/>
    <property type="molecule type" value="Genomic_DNA"/>
</dbReference>
<dbReference type="STRING" id="619805.SAMN05660477_02248"/>
<feature type="signal peptide" evidence="2">
    <location>
        <begin position="1"/>
        <end position="19"/>
    </location>
</feature>
<keyword evidence="1 2" id="KW-0732">Signal</keyword>
<proteinExistence type="predicted"/>
<dbReference type="RefSeq" id="WP_079667460.1">
    <property type="nucleotide sequence ID" value="NZ_FUYZ01000007.1"/>
</dbReference>